<dbReference type="RefSeq" id="WP_008217548.1">
    <property type="nucleotide sequence ID" value="NZ_BAFK01000001.1"/>
</dbReference>
<dbReference type="Proteomes" id="UP000004374">
    <property type="component" value="Unassembled WGS sequence"/>
</dbReference>
<protein>
    <submittedName>
        <fullName evidence="1">Uncharacterized protein</fullName>
    </submittedName>
</protein>
<name>I1DSR5_9GAMM</name>
<sequence length="173" mass="19018">MATIQLLIGGSALVPTVGNRTLKKYEIAKASTQDKTVTLDRVLAARIRNALMHEVDWLETMPVGDFRKLLAFQGFNTARFSDESMVRDLKTEASLLREIAIRLLRDDVIKAETPIIISGNVSGAVGMAAKVLGPTAVANFSSVGVTLWWDCKSDCRIESIHVTDKKLHKVIKP</sequence>
<dbReference type="EMBL" id="BAFK01000001">
    <property type="protein sequence ID" value="GAB57093.1"/>
    <property type="molecule type" value="Genomic_DNA"/>
</dbReference>
<reference evidence="1 2" key="1">
    <citation type="journal article" date="2012" name="J. Bacteriol.">
        <title>Genome Sequence of the Protease-Producing Bacterium Rheinheimera nanhaiensis E407-8T, Isolated from Deep-Sea Sediment of the South China Sea.</title>
        <authorList>
            <person name="Zhang X.-Y."/>
            <person name="Zhang Y.-J."/>
            <person name="Qin Q.-L."/>
            <person name="Xie B.-B."/>
            <person name="Chen X.-L."/>
            <person name="Zhou B.-C."/>
            <person name="Zhang Y.-Z."/>
        </authorList>
    </citation>
    <scope>NUCLEOTIDE SEQUENCE [LARGE SCALE GENOMIC DNA]</scope>
    <source>
        <strain evidence="1 2">E407-8</strain>
    </source>
</reference>
<evidence type="ECO:0000313" key="1">
    <source>
        <dbReference type="EMBL" id="GAB57093.1"/>
    </source>
</evidence>
<dbReference type="AlphaFoldDB" id="I1DSR5"/>
<evidence type="ECO:0000313" key="2">
    <source>
        <dbReference type="Proteomes" id="UP000004374"/>
    </source>
</evidence>
<dbReference type="OrthoDB" id="9843511at2"/>
<keyword evidence="2" id="KW-1185">Reference proteome</keyword>
<proteinExistence type="predicted"/>
<comment type="caution">
    <text evidence="1">The sequence shown here is derived from an EMBL/GenBank/DDBJ whole genome shotgun (WGS) entry which is preliminary data.</text>
</comment>
<dbReference type="STRING" id="562729.RNAN_0056"/>
<organism evidence="1 2">
    <name type="scientific">Rheinheimera nanhaiensis E407-8</name>
    <dbReference type="NCBI Taxonomy" id="562729"/>
    <lineage>
        <taxon>Bacteria</taxon>
        <taxon>Pseudomonadati</taxon>
        <taxon>Pseudomonadota</taxon>
        <taxon>Gammaproteobacteria</taxon>
        <taxon>Chromatiales</taxon>
        <taxon>Chromatiaceae</taxon>
        <taxon>Rheinheimera</taxon>
    </lineage>
</organism>
<gene>
    <name evidence="1" type="ORF">RNAN_0056</name>
</gene>
<accession>I1DSR5</accession>